<evidence type="ECO:0000256" key="1">
    <source>
        <dbReference type="SAM" id="MobiDB-lite"/>
    </source>
</evidence>
<dbReference type="Proteomes" id="UP000295611">
    <property type="component" value="Unassembled WGS sequence"/>
</dbReference>
<evidence type="ECO:0000313" key="3">
    <source>
        <dbReference type="Proteomes" id="UP000295611"/>
    </source>
</evidence>
<keyword evidence="3" id="KW-1185">Reference proteome</keyword>
<dbReference type="RefSeq" id="WP_133678787.1">
    <property type="nucleotide sequence ID" value="NZ_SNZP01000003.1"/>
</dbReference>
<accession>A0A4R7B9C0</accession>
<dbReference type="InterPro" id="IPR010221">
    <property type="entry name" value="VCBS_dom"/>
</dbReference>
<evidence type="ECO:0000313" key="2">
    <source>
        <dbReference type="EMBL" id="TDR81408.1"/>
    </source>
</evidence>
<dbReference type="EMBL" id="SNZP01000003">
    <property type="protein sequence ID" value="TDR81408.1"/>
    <property type="molecule type" value="Genomic_DNA"/>
</dbReference>
<feature type="region of interest" description="Disordered" evidence="1">
    <location>
        <begin position="1"/>
        <end position="26"/>
    </location>
</feature>
<sequence length="182" mass="19584">MSNSNVNSMTSQANTAGNTGSGNHPARFRFSSDVMLEWDERGANAVASVDNTNINVEDVDSGENRLQSQDWQEVPLLRLNGFHADQGAGAIRFMIDAEGQPHFDTTKVDELGAGKWAVAKLPVKSFDGSSESHLEFTIMGPRESCACPAVQRDESQDGLMVADNSGYSELARYLDAGSAIVV</sequence>
<reference evidence="2 3" key="1">
    <citation type="submission" date="2019-03" db="EMBL/GenBank/DDBJ databases">
        <title>Genomic Encyclopedia of Type Strains, Phase III (KMG-III): the genomes of soil and plant-associated and newly described type strains.</title>
        <authorList>
            <person name="Whitman W."/>
        </authorList>
    </citation>
    <scope>NUCLEOTIDE SEQUENCE [LARGE SCALE GENOMIC DNA]</scope>
    <source>
        <strain evidence="2 3">CECT 8976</strain>
    </source>
</reference>
<proteinExistence type="predicted"/>
<dbReference type="NCBIfam" id="TIGR01965">
    <property type="entry name" value="VCBS_repeat"/>
    <property type="match status" value="1"/>
</dbReference>
<gene>
    <name evidence="2" type="ORF">DFP86_10361</name>
</gene>
<protein>
    <submittedName>
        <fullName evidence="2">VCBS repeat-containing protein</fullName>
    </submittedName>
</protein>
<organism evidence="2 3">
    <name type="scientific">Paludibacterium purpuratum</name>
    <dbReference type="NCBI Taxonomy" id="1144873"/>
    <lineage>
        <taxon>Bacteria</taxon>
        <taxon>Pseudomonadati</taxon>
        <taxon>Pseudomonadota</taxon>
        <taxon>Betaproteobacteria</taxon>
        <taxon>Neisseriales</taxon>
        <taxon>Chromobacteriaceae</taxon>
        <taxon>Paludibacterium</taxon>
    </lineage>
</organism>
<comment type="caution">
    <text evidence="2">The sequence shown here is derived from an EMBL/GenBank/DDBJ whole genome shotgun (WGS) entry which is preliminary data.</text>
</comment>
<name>A0A4R7B9C0_9NEIS</name>
<dbReference type="AlphaFoldDB" id="A0A4R7B9C0"/>
<feature type="compositionally biased region" description="Polar residues" evidence="1">
    <location>
        <begin position="1"/>
        <end position="22"/>
    </location>
</feature>